<evidence type="ECO:0000256" key="3">
    <source>
        <dbReference type="ARBA" id="ARBA00023125"/>
    </source>
</evidence>
<dbReference type="InterPro" id="IPR036390">
    <property type="entry name" value="WH_DNA-bd_sf"/>
</dbReference>
<dbReference type="Pfam" id="PF00126">
    <property type="entry name" value="HTH_1"/>
    <property type="match status" value="1"/>
</dbReference>
<sequence length="295" mass="32365">MNLTFFSTLNAVIRRGSFAAAAADCNLSPSAVSLQMKRLEEHFGQLLFDRSGAHVVPTPFAHEVVGLINHTIDGLEALRKRSSLVIDGTLSIGVIESMQSLLLPEAMRYLRQRYPGLRLRPVRDKSAALLHALKEGALDAVVVGQPTDAQSKRLVWHSLLREPLVMVAPPNSTETTAAALFQNHDFIHFDRNTNLGIAVAKYIAKQRIQPKNIIELQSTQALLAMVSAGLGVSMMFCPDRRLTIGFPVRELKLATNASSLHISYVTRKADEDKRALAVTLEAFRHAAALRESGLA</sequence>
<feature type="domain" description="HTH lysR-type" evidence="5">
    <location>
        <begin position="1"/>
        <end position="58"/>
    </location>
</feature>
<protein>
    <submittedName>
        <fullName evidence="6">LysR family transcriptional regulator</fullName>
    </submittedName>
</protein>
<dbReference type="PROSITE" id="PS50931">
    <property type="entry name" value="HTH_LYSR"/>
    <property type="match status" value="1"/>
</dbReference>
<geneLocation type="plasmid" evidence="6 7">
    <name>unnamed1</name>
</geneLocation>
<reference evidence="6" key="1">
    <citation type="submission" date="2022-09" db="EMBL/GenBank/DDBJ databases">
        <title>The complete genome of Acidovorax sp. 5MLIR.</title>
        <authorList>
            <person name="Liu L."/>
            <person name="Yue J."/>
            <person name="Yang F."/>
            <person name="Yuan J."/>
            <person name="Li L."/>
        </authorList>
    </citation>
    <scope>NUCLEOTIDE SEQUENCE</scope>
    <source>
        <strain evidence="6">5MLIR</strain>
        <plasmid evidence="6">unnamed1</plasmid>
    </source>
</reference>
<keyword evidence="2" id="KW-0805">Transcription regulation</keyword>
<dbReference type="SUPFAM" id="SSF53850">
    <property type="entry name" value="Periplasmic binding protein-like II"/>
    <property type="match status" value="1"/>
</dbReference>
<organism evidence="6 7">
    <name type="scientific">Comamonas endophytica</name>
    <dbReference type="NCBI Taxonomy" id="2949090"/>
    <lineage>
        <taxon>Bacteria</taxon>
        <taxon>Pseudomonadati</taxon>
        <taxon>Pseudomonadota</taxon>
        <taxon>Betaproteobacteria</taxon>
        <taxon>Burkholderiales</taxon>
        <taxon>Comamonadaceae</taxon>
        <taxon>Comamonas</taxon>
    </lineage>
</organism>
<proteinExistence type="inferred from homology"/>
<keyword evidence="4" id="KW-0804">Transcription</keyword>
<dbReference type="Gene3D" id="3.40.190.10">
    <property type="entry name" value="Periplasmic binding protein-like II"/>
    <property type="match status" value="2"/>
</dbReference>
<dbReference type="PANTHER" id="PTHR30126">
    <property type="entry name" value="HTH-TYPE TRANSCRIPTIONAL REGULATOR"/>
    <property type="match status" value="1"/>
</dbReference>
<dbReference type="InterPro" id="IPR005119">
    <property type="entry name" value="LysR_subst-bd"/>
</dbReference>
<keyword evidence="6" id="KW-0614">Plasmid</keyword>
<dbReference type="Pfam" id="PF03466">
    <property type="entry name" value="LysR_substrate"/>
    <property type="match status" value="1"/>
</dbReference>
<evidence type="ECO:0000256" key="4">
    <source>
        <dbReference type="ARBA" id="ARBA00023163"/>
    </source>
</evidence>
<dbReference type="PANTHER" id="PTHR30126:SF40">
    <property type="entry name" value="HTH-TYPE TRANSCRIPTIONAL REGULATOR GLTR"/>
    <property type="match status" value="1"/>
</dbReference>
<dbReference type="Gene3D" id="1.10.10.10">
    <property type="entry name" value="Winged helix-like DNA-binding domain superfamily/Winged helix DNA-binding domain"/>
    <property type="match status" value="1"/>
</dbReference>
<name>A0ABY6GGM9_9BURK</name>
<evidence type="ECO:0000313" key="6">
    <source>
        <dbReference type="EMBL" id="UYG53485.1"/>
    </source>
</evidence>
<dbReference type="Proteomes" id="UP001162800">
    <property type="component" value="Plasmid unnamed1"/>
</dbReference>
<evidence type="ECO:0000259" key="5">
    <source>
        <dbReference type="PROSITE" id="PS50931"/>
    </source>
</evidence>
<dbReference type="InterPro" id="IPR036388">
    <property type="entry name" value="WH-like_DNA-bd_sf"/>
</dbReference>
<dbReference type="EMBL" id="CP106882">
    <property type="protein sequence ID" value="UYG53485.1"/>
    <property type="molecule type" value="Genomic_DNA"/>
</dbReference>
<evidence type="ECO:0000313" key="7">
    <source>
        <dbReference type="Proteomes" id="UP001162800"/>
    </source>
</evidence>
<dbReference type="InterPro" id="IPR000847">
    <property type="entry name" value="LysR_HTH_N"/>
</dbReference>
<evidence type="ECO:0000256" key="1">
    <source>
        <dbReference type="ARBA" id="ARBA00009437"/>
    </source>
</evidence>
<accession>A0ABY6GGM9</accession>
<keyword evidence="3" id="KW-0238">DNA-binding</keyword>
<comment type="similarity">
    <text evidence="1">Belongs to the LysR transcriptional regulatory family.</text>
</comment>
<dbReference type="RefSeq" id="WP_231043649.1">
    <property type="nucleotide sequence ID" value="NZ_CP106882.1"/>
</dbReference>
<gene>
    <name evidence="6" type="ORF">M9799_19145</name>
</gene>
<keyword evidence="7" id="KW-1185">Reference proteome</keyword>
<evidence type="ECO:0000256" key="2">
    <source>
        <dbReference type="ARBA" id="ARBA00023015"/>
    </source>
</evidence>
<dbReference type="SUPFAM" id="SSF46785">
    <property type="entry name" value="Winged helix' DNA-binding domain"/>
    <property type="match status" value="1"/>
</dbReference>